<organism evidence="2 3">
    <name type="scientific">Actinoplanes xinjiangensis</name>
    <dbReference type="NCBI Taxonomy" id="512350"/>
    <lineage>
        <taxon>Bacteria</taxon>
        <taxon>Bacillati</taxon>
        <taxon>Actinomycetota</taxon>
        <taxon>Actinomycetes</taxon>
        <taxon>Micromonosporales</taxon>
        <taxon>Micromonosporaceae</taxon>
        <taxon>Actinoplanes</taxon>
    </lineage>
</organism>
<evidence type="ECO:0000313" key="3">
    <source>
        <dbReference type="Proteomes" id="UP000245697"/>
    </source>
</evidence>
<reference evidence="2 3" key="1">
    <citation type="submission" date="2018-05" db="EMBL/GenBank/DDBJ databases">
        <title>Genomic Encyclopedia of Archaeal and Bacterial Type Strains, Phase II (KMG-II): from individual species to whole genera.</title>
        <authorList>
            <person name="Goeker M."/>
        </authorList>
    </citation>
    <scope>NUCLEOTIDE SEQUENCE [LARGE SCALE GENOMIC DNA]</scope>
    <source>
        <strain evidence="2 3">DSM 45184</strain>
    </source>
</reference>
<proteinExistence type="predicted"/>
<dbReference type="EMBL" id="QGGR01000028">
    <property type="protein sequence ID" value="PWK33324.1"/>
    <property type="molecule type" value="Genomic_DNA"/>
</dbReference>
<dbReference type="Proteomes" id="UP000245697">
    <property type="component" value="Unassembled WGS sequence"/>
</dbReference>
<comment type="caution">
    <text evidence="2">The sequence shown here is derived from an EMBL/GenBank/DDBJ whole genome shotgun (WGS) entry which is preliminary data.</text>
</comment>
<feature type="compositionally biased region" description="Low complexity" evidence="1">
    <location>
        <begin position="86"/>
        <end position="102"/>
    </location>
</feature>
<accession>A0A316ER16</accession>
<dbReference type="AlphaFoldDB" id="A0A316ER16"/>
<gene>
    <name evidence="2" type="ORF">BC793_128114</name>
</gene>
<keyword evidence="3" id="KW-1185">Reference proteome</keyword>
<evidence type="ECO:0000313" key="2">
    <source>
        <dbReference type="EMBL" id="PWK33324.1"/>
    </source>
</evidence>
<protein>
    <submittedName>
        <fullName evidence="2">Uncharacterized protein</fullName>
    </submittedName>
</protein>
<sequence>MGAPIREISESVTQAKHVANRSRRVALTGLRFEADVLLLAALDALAGEGVPTLRGRLARPCLVFDSDNGSEVLPGGDPPGRPPRRGPGLLCFGLGPGRRLPA</sequence>
<evidence type="ECO:0000256" key="1">
    <source>
        <dbReference type="SAM" id="MobiDB-lite"/>
    </source>
</evidence>
<name>A0A316ER16_9ACTN</name>
<feature type="region of interest" description="Disordered" evidence="1">
    <location>
        <begin position="68"/>
        <end position="102"/>
    </location>
</feature>